<keyword evidence="2" id="KW-1185">Reference proteome</keyword>
<proteinExistence type="predicted"/>
<dbReference type="Proteomes" id="UP001642520">
    <property type="component" value="Unassembled WGS sequence"/>
</dbReference>
<accession>A0ABP1P647</accession>
<organism evidence="1 2">
    <name type="scientific">Xylocopa violacea</name>
    <name type="common">Violet carpenter bee</name>
    <name type="synonym">Apis violacea</name>
    <dbReference type="NCBI Taxonomy" id="135666"/>
    <lineage>
        <taxon>Eukaryota</taxon>
        <taxon>Metazoa</taxon>
        <taxon>Ecdysozoa</taxon>
        <taxon>Arthropoda</taxon>
        <taxon>Hexapoda</taxon>
        <taxon>Insecta</taxon>
        <taxon>Pterygota</taxon>
        <taxon>Neoptera</taxon>
        <taxon>Endopterygota</taxon>
        <taxon>Hymenoptera</taxon>
        <taxon>Apocrita</taxon>
        <taxon>Aculeata</taxon>
        <taxon>Apoidea</taxon>
        <taxon>Anthophila</taxon>
        <taxon>Apidae</taxon>
        <taxon>Xylocopa</taxon>
        <taxon>Xylocopa</taxon>
    </lineage>
</organism>
<evidence type="ECO:0000313" key="1">
    <source>
        <dbReference type="EMBL" id="CAL7948092.1"/>
    </source>
</evidence>
<evidence type="ECO:0000313" key="2">
    <source>
        <dbReference type="Proteomes" id="UP001642520"/>
    </source>
</evidence>
<name>A0ABP1P647_XYLVO</name>
<gene>
    <name evidence="1" type="ORF">XYLVIOL_LOCUS8666</name>
</gene>
<sequence>MTSQYINKRLMYTNLFTCHIASGTTSCRSIRPSHGYSYLFVLQFRYTHTTVFFIGLFCFHFNDALQIVATVVQYLCRTMFDGNLAFTLSYTTDRHRIHVQKRVGVVERTNLQGFLFFMTMINILDGIDQVPLFAGYLLSFCDSFNFLEQKDMFDKSDLFVKNS</sequence>
<protein>
    <submittedName>
        <fullName evidence="1">Uncharacterized protein</fullName>
    </submittedName>
</protein>
<dbReference type="EMBL" id="CAXAJV020001296">
    <property type="protein sequence ID" value="CAL7948092.1"/>
    <property type="molecule type" value="Genomic_DNA"/>
</dbReference>
<comment type="caution">
    <text evidence="1">The sequence shown here is derived from an EMBL/GenBank/DDBJ whole genome shotgun (WGS) entry which is preliminary data.</text>
</comment>
<reference evidence="1 2" key="1">
    <citation type="submission" date="2024-08" db="EMBL/GenBank/DDBJ databases">
        <authorList>
            <person name="Will J Nash"/>
            <person name="Angela Man"/>
            <person name="Seanna McTaggart"/>
            <person name="Kendall Baker"/>
            <person name="Tom Barker"/>
            <person name="Leah Catchpole"/>
            <person name="Alex Durrant"/>
            <person name="Karim Gharbi"/>
            <person name="Naomi Irish"/>
            <person name="Gemy Kaithakottil"/>
            <person name="Debby Ku"/>
            <person name="Aaliyah Providence"/>
            <person name="Felix Shaw"/>
            <person name="David Swarbreck"/>
            <person name="Chris Watkins"/>
            <person name="Ann M. McCartney"/>
            <person name="Giulio Formenti"/>
            <person name="Alice Mouton"/>
            <person name="Noel Vella"/>
            <person name="Bjorn M von Reumont"/>
            <person name="Adriana Vella"/>
            <person name="Wilfried Haerty"/>
        </authorList>
    </citation>
    <scope>NUCLEOTIDE SEQUENCE [LARGE SCALE GENOMIC DNA]</scope>
</reference>